<evidence type="ECO:0000256" key="2">
    <source>
        <dbReference type="ARBA" id="ARBA00023002"/>
    </source>
</evidence>
<proteinExistence type="inferred from homology"/>
<dbReference type="RefSeq" id="WP_386764035.1">
    <property type="nucleotide sequence ID" value="NZ_JBHSTI010000008.1"/>
</dbReference>
<dbReference type="PANTHER" id="PTHR43391">
    <property type="entry name" value="RETINOL DEHYDROGENASE-RELATED"/>
    <property type="match status" value="1"/>
</dbReference>
<keyword evidence="2" id="KW-0560">Oxidoreductase</keyword>
<dbReference type="Proteomes" id="UP001596138">
    <property type="component" value="Unassembled WGS sequence"/>
</dbReference>
<dbReference type="Gene3D" id="3.40.50.720">
    <property type="entry name" value="NAD(P)-binding Rossmann-like Domain"/>
    <property type="match status" value="1"/>
</dbReference>
<dbReference type="InterPro" id="IPR020904">
    <property type="entry name" value="Sc_DH/Rdtase_CS"/>
</dbReference>
<keyword evidence="5" id="KW-1185">Reference proteome</keyword>
<gene>
    <name evidence="4" type="ORF">ACFQGU_03810</name>
</gene>
<protein>
    <submittedName>
        <fullName evidence="4">SDR family NAD(P)-dependent oxidoreductase</fullName>
    </submittedName>
</protein>
<accession>A0ABW1SX55</accession>
<sequence length="259" mass="27301">MDLLGITALVTGSNRGVGKALVEALLERGASRVYATARDVGAVESLVALAPERVVPLHLDLLDLASIATAADTASDVTLLVNNGAILEFGAGLECERDNILRHLMTNTMGSFDVIRAFAPVLQRNGGGRIVTIMSLQSYAGSSGLDGYSASKAALHSLSQSLRPVLEAQGVTISGVYPGGIDTDMLKGLDAPKSSPRTVAEGTLDGIERDEQDIFPDPVARLLAEIWFADPKRYEELFAKTPDLVAVLDAARADGRLAM</sequence>
<dbReference type="InterPro" id="IPR036291">
    <property type="entry name" value="NAD(P)-bd_dom_sf"/>
</dbReference>
<dbReference type="SUPFAM" id="SSF51735">
    <property type="entry name" value="NAD(P)-binding Rossmann-fold domains"/>
    <property type="match status" value="1"/>
</dbReference>
<dbReference type="PRINTS" id="PR00081">
    <property type="entry name" value="GDHRDH"/>
</dbReference>
<reference evidence="5" key="1">
    <citation type="journal article" date="2019" name="Int. J. Syst. Evol. Microbiol.">
        <title>The Global Catalogue of Microorganisms (GCM) 10K type strain sequencing project: providing services to taxonomists for standard genome sequencing and annotation.</title>
        <authorList>
            <consortium name="The Broad Institute Genomics Platform"/>
            <consortium name="The Broad Institute Genome Sequencing Center for Infectious Disease"/>
            <person name="Wu L."/>
            <person name="Ma J."/>
        </authorList>
    </citation>
    <scope>NUCLEOTIDE SEQUENCE [LARGE SCALE GENOMIC DNA]</scope>
    <source>
        <strain evidence="5">CGMCC 4.7317</strain>
    </source>
</reference>
<name>A0ABW1SX55_9ACTN</name>
<dbReference type="EMBL" id="JBHSTI010000008">
    <property type="protein sequence ID" value="MFC6236988.1"/>
    <property type="molecule type" value="Genomic_DNA"/>
</dbReference>
<comment type="caution">
    <text evidence="4">The sequence shown here is derived from an EMBL/GenBank/DDBJ whole genome shotgun (WGS) entry which is preliminary data.</text>
</comment>
<evidence type="ECO:0000256" key="3">
    <source>
        <dbReference type="RuleBase" id="RU000363"/>
    </source>
</evidence>
<evidence type="ECO:0000256" key="1">
    <source>
        <dbReference type="ARBA" id="ARBA00006484"/>
    </source>
</evidence>
<dbReference type="Pfam" id="PF00106">
    <property type="entry name" value="adh_short"/>
    <property type="match status" value="1"/>
</dbReference>
<organism evidence="4 5">
    <name type="scientific">Longivirga aurantiaca</name>
    <dbReference type="NCBI Taxonomy" id="1837743"/>
    <lineage>
        <taxon>Bacteria</taxon>
        <taxon>Bacillati</taxon>
        <taxon>Actinomycetota</taxon>
        <taxon>Actinomycetes</taxon>
        <taxon>Sporichthyales</taxon>
        <taxon>Sporichthyaceae</taxon>
        <taxon>Longivirga</taxon>
    </lineage>
</organism>
<dbReference type="PRINTS" id="PR00080">
    <property type="entry name" value="SDRFAMILY"/>
</dbReference>
<comment type="similarity">
    <text evidence="1 3">Belongs to the short-chain dehydrogenases/reductases (SDR) family.</text>
</comment>
<evidence type="ECO:0000313" key="4">
    <source>
        <dbReference type="EMBL" id="MFC6236988.1"/>
    </source>
</evidence>
<evidence type="ECO:0000313" key="5">
    <source>
        <dbReference type="Proteomes" id="UP001596138"/>
    </source>
</evidence>
<dbReference type="InterPro" id="IPR002347">
    <property type="entry name" value="SDR_fam"/>
</dbReference>
<dbReference type="PROSITE" id="PS00061">
    <property type="entry name" value="ADH_SHORT"/>
    <property type="match status" value="1"/>
</dbReference>
<dbReference type="PANTHER" id="PTHR43391:SF91">
    <property type="entry name" value="OS04G0390700 PROTEIN"/>
    <property type="match status" value="1"/>
</dbReference>